<dbReference type="InterPro" id="IPR036108">
    <property type="entry name" value="4pyrrol_syn_uPrphyn_synt_sf"/>
</dbReference>
<dbReference type="GO" id="GO:0006780">
    <property type="term" value="P:uroporphyrinogen III biosynthetic process"/>
    <property type="evidence" value="ECO:0007669"/>
    <property type="project" value="UniProtKB-UniRule"/>
</dbReference>
<dbReference type="InterPro" id="IPR003754">
    <property type="entry name" value="4pyrrol_synth_uPrphyn_synth"/>
</dbReference>
<feature type="domain" description="Tetrapyrrole biosynthesis uroporphyrinogen III synthase" evidence="10">
    <location>
        <begin position="21"/>
        <end position="234"/>
    </location>
</feature>
<proteinExistence type="inferred from homology"/>
<evidence type="ECO:0000256" key="7">
    <source>
        <dbReference type="ARBA" id="ARBA00040167"/>
    </source>
</evidence>
<dbReference type="Pfam" id="PF02602">
    <property type="entry name" value="HEM4"/>
    <property type="match status" value="1"/>
</dbReference>
<evidence type="ECO:0000259" key="10">
    <source>
        <dbReference type="Pfam" id="PF02602"/>
    </source>
</evidence>
<comment type="similarity">
    <text evidence="2 9">Belongs to the uroporphyrinogen-III synthase family.</text>
</comment>
<comment type="catalytic activity">
    <reaction evidence="8 9">
        <text>hydroxymethylbilane = uroporphyrinogen III + H2O</text>
        <dbReference type="Rhea" id="RHEA:18965"/>
        <dbReference type="ChEBI" id="CHEBI:15377"/>
        <dbReference type="ChEBI" id="CHEBI:57308"/>
        <dbReference type="ChEBI" id="CHEBI:57845"/>
        <dbReference type="EC" id="4.2.1.75"/>
    </reaction>
</comment>
<evidence type="ECO:0000256" key="8">
    <source>
        <dbReference type="ARBA" id="ARBA00048617"/>
    </source>
</evidence>
<evidence type="ECO:0000256" key="2">
    <source>
        <dbReference type="ARBA" id="ARBA00008133"/>
    </source>
</evidence>
<protein>
    <recommendedName>
        <fullName evidence="7 9">Uroporphyrinogen-III synthase</fullName>
        <ecNumber evidence="3 9">4.2.1.75</ecNumber>
    </recommendedName>
</protein>
<comment type="caution">
    <text evidence="11">The sequence shown here is derived from an EMBL/GenBank/DDBJ whole genome shotgun (WGS) entry which is preliminary data.</text>
</comment>
<dbReference type="PANTHER" id="PTHR38042:SF1">
    <property type="entry name" value="UROPORPHYRINOGEN-III SYNTHASE, CHLOROPLASTIC"/>
    <property type="match status" value="1"/>
</dbReference>
<comment type="pathway">
    <text evidence="1 9">Porphyrin-containing compound metabolism; protoporphyrin-IX biosynthesis; coproporphyrinogen-III from 5-aminolevulinate: step 3/4.</text>
</comment>
<evidence type="ECO:0000256" key="4">
    <source>
        <dbReference type="ARBA" id="ARBA00023239"/>
    </source>
</evidence>
<dbReference type="SUPFAM" id="SSF69618">
    <property type="entry name" value="HemD-like"/>
    <property type="match status" value="1"/>
</dbReference>
<evidence type="ECO:0000313" key="11">
    <source>
        <dbReference type="EMBL" id="MBP1043001.1"/>
    </source>
</evidence>
<evidence type="ECO:0000256" key="9">
    <source>
        <dbReference type="RuleBase" id="RU366031"/>
    </source>
</evidence>
<dbReference type="RefSeq" id="WP_209530814.1">
    <property type="nucleotide sequence ID" value="NZ_JAEEGA010000013.1"/>
</dbReference>
<keyword evidence="12" id="KW-1185">Reference proteome</keyword>
<dbReference type="AlphaFoldDB" id="A0A940SX87"/>
<dbReference type="GO" id="GO:0004852">
    <property type="term" value="F:uroporphyrinogen-III synthase activity"/>
    <property type="evidence" value="ECO:0007669"/>
    <property type="project" value="UniProtKB-UniRule"/>
</dbReference>
<evidence type="ECO:0000256" key="6">
    <source>
        <dbReference type="ARBA" id="ARBA00037589"/>
    </source>
</evidence>
<sequence length="243" mass="27742">MTKRTLLLTRSPEQNQEDRKLIDDQLYHVYEIPLIETHSCHYKQTPETLAQTDWLFFTSSNAVHYFYEGLIDKSLLAAKKIAVIGQQTAKAVTFHKGRISFMPSRYTSDTFIEEWLETCQKPQRILLPKSDLARSNISEALSLEGHQVEEQVIYENRMPQPSEEQLRILLASGELDLAFFASPSAWQRFYEVVKTVPETLSIGAIGPVTQRAIQASGKQATIPEEDSYTMKGLLSIMLNQIKM</sequence>
<evidence type="ECO:0000256" key="1">
    <source>
        <dbReference type="ARBA" id="ARBA00004772"/>
    </source>
</evidence>
<dbReference type="Proteomes" id="UP000674938">
    <property type="component" value="Unassembled WGS sequence"/>
</dbReference>
<keyword evidence="5 9" id="KW-0627">Porphyrin biosynthesis</keyword>
<dbReference type="EMBL" id="JAEEGA010000013">
    <property type="protein sequence ID" value="MBP1043001.1"/>
    <property type="molecule type" value="Genomic_DNA"/>
</dbReference>
<accession>A0A940SX87</accession>
<comment type="function">
    <text evidence="6 9">Catalyzes cyclization of the linear tetrapyrrole, hydroxymethylbilane, to the macrocyclic uroporphyrinogen III.</text>
</comment>
<name>A0A940SX87_9ENTE</name>
<evidence type="ECO:0000313" key="12">
    <source>
        <dbReference type="Proteomes" id="UP000674938"/>
    </source>
</evidence>
<dbReference type="Gene3D" id="3.40.50.10090">
    <property type="match status" value="2"/>
</dbReference>
<dbReference type="InterPro" id="IPR039793">
    <property type="entry name" value="UROS/Hem4"/>
</dbReference>
<dbReference type="GO" id="GO:0006782">
    <property type="term" value="P:protoporphyrinogen IX biosynthetic process"/>
    <property type="evidence" value="ECO:0007669"/>
    <property type="project" value="UniProtKB-UniRule"/>
</dbReference>
<organism evidence="11 12">
    <name type="scientific">Vagococcus allomyrinae</name>
    <dbReference type="NCBI Taxonomy" id="2794353"/>
    <lineage>
        <taxon>Bacteria</taxon>
        <taxon>Bacillati</taxon>
        <taxon>Bacillota</taxon>
        <taxon>Bacilli</taxon>
        <taxon>Lactobacillales</taxon>
        <taxon>Enterococcaceae</taxon>
        <taxon>Vagococcus</taxon>
    </lineage>
</organism>
<dbReference type="PANTHER" id="PTHR38042">
    <property type="entry name" value="UROPORPHYRINOGEN-III SYNTHASE, CHLOROPLASTIC"/>
    <property type="match status" value="1"/>
</dbReference>
<gene>
    <name evidence="11" type="ORF">I6N95_18460</name>
</gene>
<keyword evidence="4 9" id="KW-0456">Lyase</keyword>
<evidence type="ECO:0000256" key="5">
    <source>
        <dbReference type="ARBA" id="ARBA00023244"/>
    </source>
</evidence>
<evidence type="ECO:0000256" key="3">
    <source>
        <dbReference type="ARBA" id="ARBA00013109"/>
    </source>
</evidence>
<dbReference type="CDD" id="cd06578">
    <property type="entry name" value="HemD"/>
    <property type="match status" value="1"/>
</dbReference>
<reference evidence="11" key="1">
    <citation type="submission" date="2020-12" db="EMBL/GenBank/DDBJ databases">
        <title>Vagococcus allomyrinae sp. nov. and Enterococcus lavae sp. nov., isolated from the larvae of Allomyrina dichotoma.</title>
        <authorList>
            <person name="Lee S.D."/>
        </authorList>
    </citation>
    <scope>NUCLEOTIDE SEQUENCE</scope>
    <source>
        <strain evidence="11">BWB3-3</strain>
    </source>
</reference>
<dbReference type="EC" id="4.2.1.75" evidence="3 9"/>